<accession>Q11H29</accession>
<dbReference type="EMBL" id="CP000390">
    <property type="protein sequence ID" value="ABG63296.1"/>
    <property type="molecule type" value="Genomic_DNA"/>
</dbReference>
<dbReference type="KEGG" id="mes:Meso_1903"/>
<gene>
    <name evidence="2" type="ordered locus">Meso_1903</name>
</gene>
<evidence type="ECO:0000313" key="2">
    <source>
        <dbReference type="EMBL" id="ABG63296.1"/>
    </source>
</evidence>
<feature type="transmembrane region" description="Helical" evidence="1">
    <location>
        <begin position="38"/>
        <end position="70"/>
    </location>
</feature>
<dbReference type="STRING" id="266779.Meso_1903"/>
<name>Q11H29_CHESB</name>
<keyword evidence="1" id="KW-0812">Transmembrane</keyword>
<keyword evidence="1" id="KW-1133">Transmembrane helix</keyword>
<organism evidence="2">
    <name type="scientific">Chelativorans sp. (strain BNC1)</name>
    <dbReference type="NCBI Taxonomy" id="266779"/>
    <lineage>
        <taxon>Bacteria</taxon>
        <taxon>Pseudomonadati</taxon>
        <taxon>Pseudomonadota</taxon>
        <taxon>Alphaproteobacteria</taxon>
        <taxon>Hyphomicrobiales</taxon>
        <taxon>Phyllobacteriaceae</taxon>
        <taxon>Chelativorans</taxon>
    </lineage>
</organism>
<dbReference type="AlphaFoldDB" id="Q11H29"/>
<dbReference type="eggNOG" id="ENOG5033A97">
    <property type="taxonomic scope" value="Bacteria"/>
</dbReference>
<proteinExistence type="predicted"/>
<reference evidence="2" key="1">
    <citation type="submission" date="2006-06" db="EMBL/GenBank/DDBJ databases">
        <title>Complete sequence of chromosome of Chelativorans sp. BNC1.</title>
        <authorList>
            <consortium name="US DOE Joint Genome Institute"/>
            <person name="Copeland A."/>
            <person name="Lucas S."/>
            <person name="Lapidus A."/>
            <person name="Barry K."/>
            <person name="Detter J.C."/>
            <person name="Glavina del Rio T."/>
            <person name="Hammon N."/>
            <person name="Israni S."/>
            <person name="Dalin E."/>
            <person name="Tice H."/>
            <person name="Pitluck S."/>
            <person name="Chertkov O."/>
            <person name="Brettin T."/>
            <person name="Bruce D."/>
            <person name="Han C."/>
            <person name="Tapia R."/>
            <person name="Gilna P."/>
            <person name="Schmutz J."/>
            <person name="Larimer F."/>
            <person name="Land M."/>
            <person name="Hauser L."/>
            <person name="Kyrpides N."/>
            <person name="Mikhailova N."/>
            <person name="Richardson P."/>
        </authorList>
    </citation>
    <scope>NUCLEOTIDE SEQUENCE</scope>
    <source>
        <strain evidence="2">BNC1</strain>
    </source>
</reference>
<sequence length="99" mass="11736">MRKGDGPDMGMNTEQGRKHHISFAGRRIPMPQSRASRIAIGMLLVLLGLFGFLPILGFWMVPLGLFVLSYDIPAVRRLRRRLEVWWHRRRREKKENHRF</sequence>
<evidence type="ECO:0000256" key="1">
    <source>
        <dbReference type="SAM" id="Phobius"/>
    </source>
</evidence>
<keyword evidence="1" id="KW-0472">Membrane</keyword>
<evidence type="ECO:0008006" key="3">
    <source>
        <dbReference type="Google" id="ProtNLM"/>
    </source>
</evidence>
<protein>
    <recommendedName>
        <fullName evidence="3">Transmembrane protein (PGPGW)</fullName>
    </recommendedName>
</protein>
<dbReference type="HOGENOM" id="CLU_145985_0_0_5"/>